<name>A0A086JX61_TOXGO</name>
<dbReference type="Proteomes" id="UP000028837">
    <property type="component" value="Unassembled WGS sequence"/>
</dbReference>
<feature type="compositionally biased region" description="Basic residues" evidence="1">
    <location>
        <begin position="214"/>
        <end position="226"/>
    </location>
</feature>
<gene>
    <name evidence="2" type="ORF">TGDOM2_315710</name>
</gene>
<dbReference type="AlphaFoldDB" id="A0A086JX61"/>
<dbReference type="VEuPathDB" id="ToxoDB:TGDOM2_315710"/>
<dbReference type="EMBL" id="AHZU02001071">
    <property type="protein sequence ID" value="KFG36729.1"/>
    <property type="molecule type" value="Genomic_DNA"/>
</dbReference>
<accession>A0A086JX61</accession>
<comment type="caution">
    <text evidence="2">The sequence shown here is derived from an EMBL/GenBank/DDBJ whole genome shotgun (WGS) entry which is preliminary data.</text>
</comment>
<reference evidence="2 3" key="1">
    <citation type="submission" date="2014-02" db="EMBL/GenBank/DDBJ databases">
        <authorList>
            <person name="Sibley D."/>
            <person name="Venepally P."/>
            <person name="Karamycheva S."/>
            <person name="Hadjithomas M."/>
            <person name="Khan A."/>
            <person name="Brunk B."/>
            <person name="Roos D."/>
            <person name="Caler E."/>
            <person name="Lorenzi H."/>
        </authorList>
    </citation>
    <scope>NUCLEOTIDE SEQUENCE [LARGE SCALE GENOMIC DNA]</scope>
    <source>
        <strain evidence="2 3">GAB2-2007-GAL-DOM2</strain>
    </source>
</reference>
<sequence length="261" mass="28536">MARLFRSCCGSMPFGMGSEASQTHRSSRSASSKTVSSSSSEESWESSDAGDAEKSGGDYQPPNDTQVQLLAKRWIGHVQQRAAKIWSREQVMQMFETIARSVNFTEDPILGDPSPSAPCVQWHGDISQQQGLPVLLIQKPNNPSPTSTYVCRVLAFLFADDASLKLLKQVGNKQCEMNCGNTHCVRLSHLVGYTSAWAQKYQAPKKAAPTPKGKGGKKAPKAKAKKKAEETGFANSPACAGLHTRKKLRPQLTDKYYVCLQ</sequence>
<evidence type="ECO:0000313" key="2">
    <source>
        <dbReference type="EMBL" id="KFG36729.1"/>
    </source>
</evidence>
<feature type="compositionally biased region" description="Low complexity" evidence="1">
    <location>
        <begin position="28"/>
        <end position="41"/>
    </location>
</feature>
<proteinExistence type="predicted"/>
<feature type="region of interest" description="Disordered" evidence="1">
    <location>
        <begin position="204"/>
        <end position="232"/>
    </location>
</feature>
<evidence type="ECO:0000313" key="3">
    <source>
        <dbReference type="Proteomes" id="UP000028837"/>
    </source>
</evidence>
<feature type="region of interest" description="Disordered" evidence="1">
    <location>
        <begin position="12"/>
        <end position="63"/>
    </location>
</feature>
<organism evidence="2 3">
    <name type="scientific">Toxoplasma gondii GAB2-2007-GAL-DOM2</name>
    <dbReference type="NCBI Taxonomy" id="1130820"/>
    <lineage>
        <taxon>Eukaryota</taxon>
        <taxon>Sar</taxon>
        <taxon>Alveolata</taxon>
        <taxon>Apicomplexa</taxon>
        <taxon>Conoidasida</taxon>
        <taxon>Coccidia</taxon>
        <taxon>Eucoccidiorida</taxon>
        <taxon>Eimeriorina</taxon>
        <taxon>Sarcocystidae</taxon>
        <taxon>Toxoplasma</taxon>
    </lineage>
</organism>
<dbReference type="OrthoDB" id="331108at2759"/>
<evidence type="ECO:0000256" key="1">
    <source>
        <dbReference type="SAM" id="MobiDB-lite"/>
    </source>
</evidence>
<protein>
    <submittedName>
        <fullName evidence="2">Uncharacterized protein</fullName>
    </submittedName>
</protein>